<sequence length="118" mass="13173">MTTTISLGNVSTSPASGSVLEAPETLNYGYYIQEPLPSDTFHNVSILDQRLEELELLHMSTGVKVNGDYRSWIDENGMQRKLYPKITNTGEEVYLVASLHTMHCLVSRDKTLASKVQP</sequence>
<accession>Q0U071</accession>
<reference evidence="2" key="1">
    <citation type="journal article" date="2007" name="Plant Cell">
        <title>Dothideomycete-plant interactions illuminated by genome sequencing and EST analysis of the wheat pathogen Stagonospora nodorum.</title>
        <authorList>
            <person name="Hane J.K."/>
            <person name="Lowe R.G."/>
            <person name="Solomon P.S."/>
            <person name="Tan K.C."/>
            <person name="Schoch C.L."/>
            <person name="Spatafora J.W."/>
            <person name="Crous P.W."/>
            <person name="Kodira C."/>
            <person name="Birren B.W."/>
            <person name="Galagan J.E."/>
            <person name="Torriani S.F."/>
            <person name="McDonald B.A."/>
            <person name="Oliver R.P."/>
        </authorList>
    </citation>
    <scope>NUCLEOTIDE SEQUENCE [LARGE SCALE GENOMIC DNA]</scope>
    <source>
        <strain evidence="2">SN15 / ATCC MYA-4574 / FGSC 10173</strain>
    </source>
</reference>
<protein>
    <submittedName>
        <fullName evidence="1">Uncharacterized protein</fullName>
    </submittedName>
</protein>
<dbReference type="KEGG" id="pno:SNOG_14926"/>
<dbReference type="RefSeq" id="XP_001805096.1">
    <property type="nucleotide sequence ID" value="XM_001805044.1"/>
</dbReference>
<dbReference type="InParanoid" id="Q0U071"/>
<dbReference type="Proteomes" id="UP000001055">
    <property type="component" value="Unassembled WGS sequence"/>
</dbReference>
<evidence type="ECO:0000313" key="2">
    <source>
        <dbReference type="Proteomes" id="UP000001055"/>
    </source>
</evidence>
<gene>
    <name evidence="1" type="ORF">SNOG_14926</name>
</gene>
<dbReference type="AlphaFoldDB" id="Q0U071"/>
<dbReference type="GeneID" id="5982023"/>
<proteinExistence type="predicted"/>
<evidence type="ECO:0000313" key="1">
    <source>
        <dbReference type="EMBL" id="EAT77778.1"/>
    </source>
</evidence>
<organism evidence="1 2">
    <name type="scientific">Phaeosphaeria nodorum (strain SN15 / ATCC MYA-4574 / FGSC 10173)</name>
    <name type="common">Glume blotch fungus</name>
    <name type="synonym">Parastagonospora nodorum</name>
    <dbReference type="NCBI Taxonomy" id="321614"/>
    <lineage>
        <taxon>Eukaryota</taxon>
        <taxon>Fungi</taxon>
        <taxon>Dikarya</taxon>
        <taxon>Ascomycota</taxon>
        <taxon>Pezizomycotina</taxon>
        <taxon>Dothideomycetes</taxon>
        <taxon>Pleosporomycetidae</taxon>
        <taxon>Pleosporales</taxon>
        <taxon>Pleosporineae</taxon>
        <taxon>Phaeosphaeriaceae</taxon>
        <taxon>Parastagonospora</taxon>
    </lineage>
</organism>
<dbReference type="EMBL" id="CH445358">
    <property type="protein sequence ID" value="EAT77778.1"/>
    <property type="molecule type" value="Genomic_DNA"/>
</dbReference>
<name>Q0U071_PHANO</name>